<feature type="transmembrane region" description="Helical" evidence="5">
    <location>
        <begin position="83"/>
        <end position="108"/>
    </location>
</feature>
<keyword evidence="3 5" id="KW-1133">Transmembrane helix</keyword>
<feature type="transmembrane region" description="Helical" evidence="5">
    <location>
        <begin position="57"/>
        <end position="77"/>
    </location>
</feature>
<dbReference type="InterPro" id="IPR051533">
    <property type="entry name" value="WaaL-like"/>
</dbReference>
<sequence length="299" mass="33568">MVVVICGAELARSSKYKELYFILLIGAISIIVNALIFPTAQAGHFQENYGRFSGFYLNPNTAGSICLVGFAISFSIANRNLKLIGQFLLTLAGILTFSRTFILIWVIINLFAILQSKKNLLLPLVGTIVLILIFTFSNKLTLNAERFTALKSIFGSEQVDSKTINEDSRTHTWSLYYDKIMDRPFFGNGWRKFSGRPGGLPGVHNTYLLVIGEAGFIPFFILLGIYIFLLVKSLRGFKIRPELFYISLVISLTLMASHTYFSNFYLIFLSMFVFAELIKSPHNSLVSNTNDDTISISTI</sequence>
<keyword evidence="8" id="KW-1185">Reference proteome</keyword>
<proteinExistence type="predicted"/>
<reference evidence="7 8" key="1">
    <citation type="submission" date="2021-03" db="EMBL/GenBank/DDBJ databases">
        <title>Muricauda sp. CAU 1631 isolated from Incheon.</title>
        <authorList>
            <person name="Kim W."/>
        </authorList>
    </citation>
    <scope>NUCLEOTIDE SEQUENCE [LARGE SCALE GENOMIC DNA]</scope>
    <source>
        <strain evidence="7 8">CAU 1631</strain>
    </source>
</reference>
<evidence type="ECO:0000313" key="7">
    <source>
        <dbReference type="EMBL" id="MBO0330174.1"/>
    </source>
</evidence>
<feature type="domain" description="O-antigen ligase-related" evidence="6">
    <location>
        <begin position="87"/>
        <end position="222"/>
    </location>
</feature>
<evidence type="ECO:0000256" key="3">
    <source>
        <dbReference type="ARBA" id="ARBA00022989"/>
    </source>
</evidence>
<evidence type="ECO:0000256" key="4">
    <source>
        <dbReference type="ARBA" id="ARBA00023136"/>
    </source>
</evidence>
<protein>
    <submittedName>
        <fullName evidence="7">O-antigen ligase family protein</fullName>
    </submittedName>
</protein>
<keyword evidence="7" id="KW-0436">Ligase</keyword>
<evidence type="ECO:0000256" key="1">
    <source>
        <dbReference type="ARBA" id="ARBA00004141"/>
    </source>
</evidence>
<dbReference type="EMBL" id="JAFLND010000001">
    <property type="protein sequence ID" value="MBO0330174.1"/>
    <property type="molecule type" value="Genomic_DNA"/>
</dbReference>
<feature type="transmembrane region" description="Helical" evidence="5">
    <location>
        <begin position="243"/>
        <end position="275"/>
    </location>
</feature>
<dbReference type="PANTHER" id="PTHR37422">
    <property type="entry name" value="TEICHURONIC ACID BIOSYNTHESIS PROTEIN TUAE"/>
    <property type="match status" value="1"/>
</dbReference>
<comment type="subcellular location">
    <subcellularLocation>
        <location evidence="1">Membrane</location>
        <topology evidence="1">Multi-pass membrane protein</topology>
    </subcellularLocation>
</comment>
<evidence type="ECO:0000313" key="8">
    <source>
        <dbReference type="Proteomes" id="UP000664163"/>
    </source>
</evidence>
<feature type="transmembrane region" description="Helical" evidence="5">
    <location>
        <begin position="120"/>
        <end position="137"/>
    </location>
</feature>
<evidence type="ECO:0000256" key="2">
    <source>
        <dbReference type="ARBA" id="ARBA00022692"/>
    </source>
</evidence>
<dbReference type="Proteomes" id="UP000664163">
    <property type="component" value="Unassembled WGS sequence"/>
</dbReference>
<evidence type="ECO:0000259" key="6">
    <source>
        <dbReference type="Pfam" id="PF04932"/>
    </source>
</evidence>
<name>A0ABS3EVF0_9FLAO</name>
<dbReference type="RefSeq" id="WP_207070590.1">
    <property type="nucleotide sequence ID" value="NZ_JAFLND010000001.1"/>
</dbReference>
<keyword evidence="2 5" id="KW-0812">Transmembrane</keyword>
<feature type="transmembrane region" description="Helical" evidence="5">
    <location>
        <begin position="19"/>
        <end position="37"/>
    </location>
</feature>
<comment type="caution">
    <text evidence="7">The sequence shown here is derived from an EMBL/GenBank/DDBJ whole genome shotgun (WGS) entry which is preliminary data.</text>
</comment>
<dbReference type="Pfam" id="PF04932">
    <property type="entry name" value="Wzy_C"/>
    <property type="match status" value="1"/>
</dbReference>
<dbReference type="PANTHER" id="PTHR37422:SF13">
    <property type="entry name" value="LIPOPOLYSACCHARIDE BIOSYNTHESIS PROTEIN PA4999-RELATED"/>
    <property type="match status" value="1"/>
</dbReference>
<feature type="transmembrane region" description="Helical" evidence="5">
    <location>
        <begin position="207"/>
        <end position="231"/>
    </location>
</feature>
<dbReference type="GO" id="GO:0016874">
    <property type="term" value="F:ligase activity"/>
    <property type="evidence" value="ECO:0007669"/>
    <property type="project" value="UniProtKB-KW"/>
</dbReference>
<evidence type="ECO:0000256" key="5">
    <source>
        <dbReference type="SAM" id="Phobius"/>
    </source>
</evidence>
<keyword evidence="4 5" id="KW-0472">Membrane</keyword>
<dbReference type="InterPro" id="IPR007016">
    <property type="entry name" value="O-antigen_ligase-rel_domated"/>
</dbReference>
<organism evidence="7 8">
    <name type="scientific">[Muricauda] lutisoli</name>
    <dbReference type="NCBI Taxonomy" id="2816035"/>
    <lineage>
        <taxon>Bacteria</taxon>
        <taxon>Pseudomonadati</taxon>
        <taxon>Bacteroidota</taxon>
        <taxon>Flavobacteriia</taxon>
        <taxon>Flavobacteriales</taxon>
        <taxon>Flavobacteriaceae</taxon>
        <taxon>Allomuricauda</taxon>
    </lineage>
</organism>
<accession>A0ABS3EVF0</accession>
<gene>
    <name evidence="7" type="ORF">J0X13_06410</name>
</gene>